<protein>
    <submittedName>
        <fullName evidence="1">Uncharacterized protein</fullName>
    </submittedName>
</protein>
<evidence type="ECO:0000313" key="1">
    <source>
        <dbReference type="EMBL" id="KVA05248.1"/>
    </source>
</evidence>
<organism evidence="1 2">
    <name type="scientific">Burkholderia latens</name>
    <dbReference type="NCBI Taxonomy" id="488446"/>
    <lineage>
        <taxon>Bacteria</taxon>
        <taxon>Pseudomonadati</taxon>
        <taxon>Pseudomonadota</taxon>
        <taxon>Betaproteobacteria</taxon>
        <taxon>Burkholderiales</taxon>
        <taxon>Burkholderiaceae</taxon>
        <taxon>Burkholderia</taxon>
        <taxon>Burkholderia cepacia complex</taxon>
    </lineage>
</organism>
<comment type="caution">
    <text evidence="1">The sequence shown here is derived from an EMBL/GenBank/DDBJ whole genome shotgun (WGS) entry which is preliminary data.</text>
</comment>
<dbReference type="Proteomes" id="UP000056450">
    <property type="component" value="Unassembled WGS sequence"/>
</dbReference>
<dbReference type="EMBL" id="LOTQ01000029">
    <property type="protein sequence ID" value="KVA05248.1"/>
    <property type="molecule type" value="Genomic_DNA"/>
</dbReference>
<sequence>MRPLNQQISFKLGNGIQNLHRHPTRCTSKINTTECEAMDPNATTRQILNGCAHVHCVPAKAIQLSHDQDITLFHLKQ</sequence>
<proteinExistence type="predicted"/>
<accession>A0AAP1C4D6</accession>
<evidence type="ECO:0000313" key="2">
    <source>
        <dbReference type="Proteomes" id="UP000056450"/>
    </source>
</evidence>
<name>A0AAP1C4D6_9BURK</name>
<reference evidence="1 2" key="1">
    <citation type="submission" date="2015-11" db="EMBL/GenBank/DDBJ databases">
        <title>Expanding the genomic diversity of Burkholderia species for the development of highly accurate diagnostics.</title>
        <authorList>
            <person name="Sahl J."/>
            <person name="Keim P."/>
            <person name="Wagner D."/>
        </authorList>
    </citation>
    <scope>NUCLEOTIDE SEQUENCE [LARGE SCALE GENOMIC DNA]</scope>
    <source>
        <strain evidence="1 2">RF32-BP12</strain>
    </source>
</reference>
<gene>
    <name evidence="1" type="ORF">WI41_18175</name>
</gene>
<dbReference type="AlphaFoldDB" id="A0AAP1C4D6"/>